<feature type="repeat" description="TPR" evidence="1">
    <location>
        <begin position="206"/>
        <end position="239"/>
    </location>
</feature>
<dbReference type="SMART" id="SM00028">
    <property type="entry name" value="TPR"/>
    <property type="match status" value="8"/>
</dbReference>
<feature type="domain" description="CHAT" evidence="2">
    <location>
        <begin position="523"/>
        <end position="802"/>
    </location>
</feature>
<dbReference type="PROSITE" id="PS50293">
    <property type="entry name" value="TPR_REGION"/>
    <property type="match status" value="2"/>
</dbReference>
<dbReference type="PANTHER" id="PTHR10098:SF108">
    <property type="entry name" value="TETRATRICOPEPTIDE REPEAT PROTEIN 28"/>
    <property type="match status" value="1"/>
</dbReference>
<feature type="repeat" description="TPR" evidence="1">
    <location>
        <begin position="126"/>
        <end position="159"/>
    </location>
</feature>
<dbReference type="Pfam" id="PF12770">
    <property type="entry name" value="CHAT"/>
    <property type="match status" value="1"/>
</dbReference>
<evidence type="ECO:0000256" key="1">
    <source>
        <dbReference type="PROSITE-ProRule" id="PRU00339"/>
    </source>
</evidence>
<sequence length="804" mass="87700">MQGYKIGISLFSSLLVAMLVTAVDLSAAFLSIPVTLARSQNDRSQADQLLQRGIQEYRSSQFFEAIKSWEAALKIYQSLSNKQQEKMLLGNLGAAYLIVGNNQKAIEVSQALLKIAQETDDRQSTAQAFANLGIAYRVLGNYNQAIDSQQKALAIMQEIGDRQNQGNILINLANAYEALGYYDKALTLQNQALTIARELKNPQAESAALGNLGAIYATQGNYQKAMQFYQESLTLAKSINDRQGEGFALQNLGAAYHALGKRDEAISYYQQSLAIAKSLSNPQMQIDSLGNLGIVYEQQGDFAQAIKYHQQVLAIADSLKAPRQKAMALNNLAHTLLKSGQLKEAEKQLRIAIQILDSLRYNLADSEQVSLFDTQVLTYNLLQQVLVAQNQPEAALEMSEHGRSRAFIALLAKQLSSQSKTASTIKPPTLAEIKKIAQQQNATLVEYSIIPEDFLSQGKLRGLGAEIYIWVVKPTGEISFRRSDITNLKTPLKDLVTTSRESIGVRGLGFAVAKPVQNTTSTEKLKQLHQILIQPIADLLPKDPNARVIFVPQDALFLVPFPALVDEADKFLIEKHTILTTPAIQVLELTQQKRRNIRNQQALVVGNPVMPVVPPAPGEPPQQLESLPGAEQEAKAIAQILNTKALIGKEATKQAVVSQMPKARIIHLATHGLLDDFGDGIPGAIALTPAKNDNGLLTAGKILDLELNAELVILSACDTGRGTITGDGVIGLSRSLISAGVSSVIVSLWSVPDAPTSTLMTEFYHNFQQNSDKAQALRNAMLSTMKKHPNPKDWAAFTLIGEAE</sequence>
<evidence type="ECO:0000259" key="2">
    <source>
        <dbReference type="Pfam" id="PF12770"/>
    </source>
</evidence>
<dbReference type="InterPro" id="IPR019734">
    <property type="entry name" value="TPR_rpt"/>
</dbReference>
<dbReference type="InterPro" id="IPR024983">
    <property type="entry name" value="CHAT_dom"/>
</dbReference>
<evidence type="ECO:0000313" key="4">
    <source>
        <dbReference type="Proteomes" id="UP001576776"/>
    </source>
</evidence>
<name>A0ABV4YJS0_9CYAN</name>
<proteinExistence type="predicted"/>
<dbReference type="InterPro" id="IPR011990">
    <property type="entry name" value="TPR-like_helical_dom_sf"/>
</dbReference>
<protein>
    <submittedName>
        <fullName evidence="3">CHAT domain-containing protein</fullName>
    </submittedName>
</protein>
<keyword evidence="1" id="KW-0802">TPR repeat</keyword>
<dbReference type="Gene3D" id="1.25.40.10">
    <property type="entry name" value="Tetratricopeptide repeat domain"/>
    <property type="match status" value="2"/>
</dbReference>
<feature type="repeat" description="TPR" evidence="1">
    <location>
        <begin position="246"/>
        <end position="279"/>
    </location>
</feature>
<dbReference type="RefSeq" id="WP_413260223.1">
    <property type="nucleotide sequence ID" value="NZ_JBHFNS010000092.1"/>
</dbReference>
<dbReference type="EMBL" id="JBHFNS010000092">
    <property type="protein sequence ID" value="MFB2938746.1"/>
    <property type="molecule type" value="Genomic_DNA"/>
</dbReference>
<dbReference type="PROSITE" id="PS50005">
    <property type="entry name" value="TPR"/>
    <property type="match status" value="4"/>
</dbReference>
<accession>A0ABV4YJS0</accession>
<dbReference type="Pfam" id="PF13424">
    <property type="entry name" value="TPR_12"/>
    <property type="match status" value="3"/>
</dbReference>
<gene>
    <name evidence="3" type="ORF">ACE1B6_26135</name>
</gene>
<feature type="repeat" description="TPR" evidence="1">
    <location>
        <begin position="286"/>
        <end position="319"/>
    </location>
</feature>
<dbReference type="PANTHER" id="PTHR10098">
    <property type="entry name" value="RAPSYN-RELATED"/>
    <property type="match status" value="1"/>
</dbReference>
<keyword evidence="4" id="KW-1185">Reference proteome</keyword>
<dbReference type="Proteomes" id="UP001576776">
    <property type="component" value="Unassembled WGS sequence"/>
</dbReference>
<reference evidence="3 4" key="1">
    <citation type="submission" date="2024-09" db="EMBL/GenBank/DDBJ databases">
        <title>Floridaenema gen nov. (Aerosakkonemataceae, Aerosakkonematales ord. nov., Cyanobacteria) from benthic tropical and subtropical fresh waters, with the description of four new species.</title>
        <authorList>
            <person name="Moretto J.A."/>
            <person name="Berthold D.E."/>
            <person name="Lefler F.W."/>
            <person name="Huang I.-S."/>
            <person name="Laughinghouse H. IV."/>
        </authorList>
    </citation>
    <scope>NUCLEOTIDE SEQUENCE [LARGE SCALE GENOMIC DNA]</scope>
    <source>
        <strain evidence="3 4">BLCC-F154</strain>
    </source>
</reference>
<evidence type="ECO:0000313" key="3">
    <source>
        <dbReference type="EMBL" id="MFB2938746.1"/>
    </source>
</evidence>
<comment type="caution">
    <text evidence="3">The sequence shown here is derived from an EMBL/GenBank/DDBJ whole genome shotgun (WGS) entry which is preliminary data.</text>
</comment>
<organism evidence="3 4">
    <name type="scientific">Floridaenema fluviatile BLCC-F154</name>
    <dbReference type="NCBI Taxonomy" id="3153640"/>
    <lineage>
        <taxon>Bacteria</taxon>
        <taxon>Bacillati</taxon>
        <taxon>Cyanobacteriota</taxon>
        <taxon>Cyanophyceae</taxon>
        <taxon>Oscillatoriophycideae</taxon>
        <taxon>Aerosakkonematales</taxon>
        <taxon>Aerosakkonemataceae</taxon>
        <taxon>Floridanema</taxon>
        <taxon>Floridanema fluviatile</taxon>
    </lineage>
</organism>
<dbReference type="SUPFAM" id="SSF48452">
    <property type="entry name" value="TPR-like"/>
    <property type="match status" value="2"/>
</dbReference>